<sequence length="357" mass="41421">MLHGKKHGYGMLTKDDSIVYVGFWKNGIRHGKGRITDSKQRVIRGKFRGDTLFWGKREEASGTYEGEMNARGIAYGHGIYKARDGFMYEGRWKNDKEDGFGFAMTKHNRLKVGEWKAGIFKGEKLNYTSERIYGIDISHYQHVIRKKKYKIDWANLRITHLGNLSKKKITGKVNYPVSFIYIKSTEGVTVRNKFYSGDYIQAHRHGYRVGSYHFYSTTSSALAQAKNFVRLSRYKAGDLPPVLDLEPSNKQIAKVGGSEQLFKGVRIWLNYVHAAWGVRPILYISQSFVNKYLPQAPDLKRNYRVWIARYGEYKPDVKLIYWQLSPDGRVKGIHGLVDINVFNGYQDEWNEYIGQIW</sequence>
<dbReference type="GO" id="GO:0016787">
    <property type="term" value="F:hydrolase activity"/>
    <property type="evidence" value="ECO:0007669"/>
    <property type="project" value="UniProtKB-KW"/>
</dbReference>
<evidence type="ECO:0000256" key="2">
    <source>
        <dbReference type="ARBA" id="ARBA00022737"/>
    </source>
</evidence>
<accession>A0ABS3M7I5</accession>
<dbReference type="Gene3D" id="3.20.20.80">
    <property type="entry name" value="Glycosidases"/>
    <property type="match status" value="1"/>
</dbReference>
<evidence type="ECO:0000256" key="1">
    <source>
        <dbReference type="ARBA" id="ARBA00010646"/>
    </source>
</evidence>
<dbReference type="PROSITE" id="PS51904">
    <property type="entry name" value="GLYCOSYL_HYDROL_F25_2"/>
    <property type="match status" value="1"/>
</dbReference>
<keyword evidence="3" id="KW-0378">Hydrolase</keyword>
<dbReference type="InterPro" id="IPR002053">
    <property type="entry name" value="Glyco_hydro_25"/>
</dbReference>
<dbReference type="PANTHER" id="PTHR34135:SF2">
    <property type="entry name" value="LYSOZYME"/>
    <property type="match status" value="1"/>
</dbReference>
<keyword evidence="4" id="KW-1185">Reference proteome</keyword>
<dbReference type="InterPro" id="IPR017853">
    <property type="entry name" value="GH"/>
</dbReference>
<comment type="similarity">
    <text evidence="1">Belongs to the glycosyl hydrolase 25 family.</text>
</comment>
<dbReference type="Gene3D" id="2.20.110.10">
    <property type="entry name" value="Histone H3 K4-specific methyltransferase SET7/9 N-terminal domain"/>
    <property type="match status" value="1"/>
</dbReference>
<comment type="caution">
    <text evidence="3">The sequence shown here is derived from an EMBL/GenBank/DDBJ whole genome shotgun (WGS) entry which is preliminary data.</text>
</comment>
<proteinExistence type="inferred from homology"/>
<keyword evidence="2" id="KW-0677">Repeat</keyword>
<dbReference type="Proteomes" id="UP000664265">
    <property type="component" value="Unassembled WGS sequence"/>
</dbReference>
<dbReference type="SUPFAM" id="SSF82185">
    <property type="entry name" value="Histone H3 K4-specific methyltransferase SET7/9 N-terminal domain"/>
    <property type="match status" value="1"/>
</dbReference>
<dbReference type="SUPFAM" id="SSF51445">
    <property type="entry name" value="(Trans)glycosidases"/>
    <property type="match status" value="1"/>
</dbReference>
<dbReference type="Pfam" id="PF01183">
    <property type="entry name" value="Glyco_hydro_25"/>
    <property type="match status" value="1"/>
</dbReference>
<organism evidence="3 4">
    <name type="scientific">Prevotella illustrans</name>
    <dbReference type="NCBI Taxonomy" id="2800387"/>
    <lineage>
        <taxon>Bacteria</taxon>
        <taxon>Pseudomonadati</taxon>
        <taxon>Bacteroidota</taxon>
        <taxon>Bacteroidia</taxon>
        <taxon>Bacteroidales</taxon>
        <taxon>Prevotellaceae</taxon>
        <taxon>Prevotella</taxon>
    </lineage>
</organism>
<evidence type="ECO:0000313" key="3">
    <source>
        <dbReference type="EMBL" id="MBO1364166.1"/>
    </source>
</evidence>
<dbReference type="EMBL" id="JAERMS010000040">
    <property type="protein sequence ID" value="MBO1364166.1"/>
    <property type="molecule type" value="Genomic_DNA"/>
</dbReference>
<protein>
    <submittedName>
        <fullName evidence="3">Glycosyl hydrolase family 25</fullName>
    </submittedName>
</protein>
<dbReference type="PANTHER" id="PTHR34135">
    <property type="entry name" value="LYSOZYME"/>
    <property type="match status" value="1"/>
</dbReference>
<reference evidence="3 4" key="1">
    <citation type="submission" date="2021-01" db="EMBL/GenBank/DDBJ databases">
        <title>Prevotella A2931 sp. nov.</title>
        <authorList>
            <person name="Buhl M."/>
            <person name="Oberhettinger P."/>
        </authorList>
    </citation>
    <scope>NUCLEOTIDE SEQUENCE [LARGE SCALE GENOMIC DNA]</scope>
    <source>
        <strain evidence="3 4">A2931</strain>
    </source>
</reference>
<gene>
    <name evidence="3" type="ORF">JHU38_10380</name>
</gene>
<evidence type="ECO:0000313" key="4">
    <source>
        <dbReference type="Proteomes" id="UP000664265"/>
    </source>
</evidence>
<dbReference type="Pfam" id="PF02493">
    <property type="entry name" value="MORN"/>
    <property type="match status" value="3"/>
</dbReference>
<name>A0ABS3M7I5_9BACT</name>
<dbReference type="InterPro" id="IPR003409">
    <property type="entry name" value="MORN"/>
</dbReference>